<proteinExistence type="predicted"/>
<feature type="transmembrane region" description="Helical" evidence="2">
    <location>
        <begin position="160"/>
        <end position="183"/>
    </location>
</feature>
<sequence>MRALLHAPGCWATVWREAGVEWDFGRRSGVVLLILLGLSAYLLMVLSHAGYLRELGAADIPRNAPGLVYLMTAGDAFFLIFAWAWIYAQPLLREQRAELLEPVLAAPLSLRALMLGRFLGASGVALLVGSSQVLGFLLSPLLAWIGAVPAQTIAAMPWAAFAWASLVITLPSALGMGALYTLALLRTRSLAGPFGMAALLMLSWMLCMIVMKDGRMDPFWSAVLDPSLFAEAETQVKRWTPAEKSSALLALSPALLLNRLLWCGLPLLALGWALWRLRREQLLPGADTAPQRELAAPQPRGRSSNNNSAKPALRHQRWWRVAGAELGWQCHQLLARRALWLSLAGLLLVALGGGMVHALNHADGPMLPRAELLAPLMSKMMFVLIVIVVAAATGLVMRRDQVAGFGEMLDATPAPEFLRLLARLAAVALLTLLFTLVPGLAGSLLVLLDGQALSNWADPLIYQLAVILPALLEMAAAMVLLHALIRPAGAAYAASMLAAFIFVLNHELDLLSFPPAEFGMPVELHLSPLTGWQPWREMLVWMGAWKLLLCAALLALAAWVLPRGQAEGWRAAATAARARSRGVGLSLAALLLAALALYPRLSERLIEQGGWQSSTQAEAESAQWERAWLGRAAPFRLQGGRLTLSLEPARQQARGEWLIQGLQVEGGWLHAELPAGLRELSAELDGRALPVQIEASLASLPIPPCVPAGCTLRLRWRLDTLGWSAPGEARWLGPQGLWARARDAAPSLGLDPQRQLLAASARSAQGLPAAVPTLPVGHSRSALGIAPAGDWQWLITQAGTAAPLQQGSGHGALDFAAVWAPQAQTTQVAGLSLSHDASRAGMATALAEDVQAMQQCVAARLGGARAVNQLVQLPRGLGEPALSPQGQLLLPELPHWDVAEQGMGRLLRRATIATTLAADALVSGADLRSAASAAAIQEGLAGAIALLCVGDSDGLPALSRLLQRQADLSMLSLSASSTPVGPAERALHAGWARDHLPAAWLAWAAQRSPAELQALASALRSTQSLRAALLSAYPDAEVALLLGPPLAVDVMADAEPAQRSRLWRWRQGAWLADPAGQAADLLQLQAQAGGRLRISPLARGGTPDPQGLLLSALPALERSPQDN</sequence>
<feature type="transmembrane region" description="Helical" evidence="2">
    <location>
        <begin position="256"/>
        <end position="275"/>
    </location>
</feature>
<feature type="transmembrane region" description="Helical" evidence="2">
    <location>
        <begin position="190"/>
        <end position="211"/>
    </location>
</feature>
<feature type="transmembrane region" description="Helical" evidence="2">
    <location>
        <begin position="420"/>
        <end position="448"/>
    </location>
</feature>
<feature type="transmembrane region" description="Helical" evidence="2">
    <location>
        <begin position="67"/>
        <end position="88"/>
    </location>
</feature>
<gene>
    <name evidence="3" type="ORF">HNP55_004564</name>
</gene>
<feature type="region of interest" description="Disordered" evidence="1">
    <location>
        <begin position="288"/>
        <end position="311"/>
    </location>
</feature>
<dbReference type="Proteomes" id="UP000562027">
    <property type="component" value="Unassembled WGS sequence"/>
</dbReference>
<organism evidence="3 4">
    <name type="scientific">Roseateles oligotrophus</name>
    <dbReference type="NCBI Taxonomy" id="1769250"/>
    <lineage>
        <taxon>Bacteria</taxon>
        <taxon>Pseudomonadati</taxon>
        <taxon>Pseudomonadota</taxon>
        <taxon>Betaproteobacteria</taxon>
        <taxon>Burkholderiales</taxon>
        <taxon>Sphaerotilaceae</taxon>
        <taxon>Roseateles</taxon>
    </lineage>
</organism>
<keyword evidence="4" id="KW-1185">Reference proteome</keyword>
<feature type="transmembrane region" description="Helical" evidence="2">
    <location>
        <begin position="26"/>
        <end position="46"/>
    </location>
</feature>
<accession>A0A840LCW9</accession>
<feature type="transmembrane region" description="Helical" evidence="2">
    <location>
        <begin position="460"/>
        <end position="481"/>
    </location>
</feature>
<feature type="transmembrane region" description="Helical" evidence="2">
    <location>
        <begin position="582"/>
        <end position="598"/>
    </location>
</feature>
<evidence type="ECO:0000313" key="3">
    <source>
        <dbReference type="EMBL" id="MBB4846010.1"/>
    </source>
</evidence>
<feature type="transmembrane region" description="Helical" evidence="2">
    <location>
        <begin position="380"/>
        <end position="399"/>
    </location>
</feature>
<evidence type="ECO:0000256" key="2">
    <source>
        <dbReference type="SAM" id="Phobius"/>
    </source>
</evidence>
<comment type="caution">
    <text evidence="3">The sequence shown here is derived from an EMBL/GenBank/DDBJ whole genome shotgun (WGS) entry which is preliminary data.</text>
</comment>
<reference evidence="3 4" key="1">
    <citation type="submission" date="2020-08" db="EMBL/GenBank/DDBJ databases">
        <title>Functional genomics of gut bacteria from endangered species of beetles.</title>
        <authorList>
            <person name="Carlos-Shanley C."/>
        </authorList>
    </citation>
    <scope>NUCLEOTIDE SEQUENCE [LARGE SCALE GENOMIC DNA]</scope>
    <source>
        <strain evidence="3 4">S00239</strain>
    </source>
</reference>
<dbReference type="RefSeq" id="WP_184304476.1">
    <property type="nucleotide sequence ID" value="NZ_JACHLP010000013.1"/>
</dbReference>
<protein>
    <recommendedName>
        <fullName evidence="5">ABC-type transport system involved in multi-copper enzyme maturation permease subunit</fullName>
    </recommendedName>
</protein>
<evidence type="ECO:0000256" key="1">
    <source>
        <dbReference type="SAM" id="MobiDB-lite"/>
    </source>
</evidence>
<keyword evidence="2" id="KW-1133">Transmembrane helix</keyword>
<feature type="transmembrane region" description="Helical" evidence="2">
    <location>
        <begin position="488"/>
        <end position="505"/>
    </location>
</feature>
<evidence type="ECO:0000313" key="4">
    <source>
        <dbReference type="Proteomes" id="UP000562027"/>
    </source>
</evidence>
<keyword evidence="2" id="KW-0812">Transmembrane</keyword>
<feature type="transmembrane region" description="Helical" evidence="2">
    <location>
        <begin position="338"/>
        <end position="360"/>
    </location>
</feature>
<keyword evidence="2" id="KW-0472">Membrane</keyword>
<dbReference type="EMBL" id="JACHLP010000013">
    <property type="protein sequence ID" value="MBB4846010.1"/>
    <property type="molecule type" value="Genomic_DNA"/>
</dbReference>
<evidence type="ECO:0008006" key="5">
    <source>
        <dbReference type="Google" id="ProtNLM"/>
    </source>
</evidence>
<dbReference type="AlphaFoldDB" id="A0A840LCW9"/>
<name>A0A840LCW9_9BURK</name>
<feature type="transmembrane region" description="Helical" evidence="2">
    <location>
        <begin position="538"/>
        <end position="561"/>
    </location>
</feature>